<dbReference type="EMBL" id="WUBL01000284">
    <property type="protein sequence ID" value="KAF2962730.1"/>
    <property type="molecule type" value="Genomic_DNA"/>
</dbReference>
<gene>
    <name evidence="1" type="ORF">GQX73_g10837</name>
</gene>
<keyword evidence="2" id="KW-1185">Reference proteome</keyword>
<dbReference type="Proteomes" id="UP000481858">
    <property type="component" value="Unassembled WGS sequence"/>
</dbReference>
<dbReference type="AlphaFoldDB" id="A0A7C8MHN8"/>
<dbReference type="InParanoid" id="A0A7C8MHN8"/>
<proteinExistence type="predicted"/>
<accession>A0A7C8MHN8</accession>
<reference evidence="1 2" key="1">
    <citation type="submission" date="2019-12" db="EMBL/GenBank/DDBJ databases">
        <title>Draft genome sequence of the ascomycete Xylaria multiplex DSM 110363.</title>
        <authorList>
            <person name="Buettner E."/>
            <person name="Kellner H."/>
        </authorList>
    </citation>
    <scope>NUCLEOTIDE SEQUENCE [LARGE SCALE GENOMIC DNA]</scope>
    <source>
        <strain evidence="1 2">DSM 110363</strain>
    </source>
</reference>
<evidence type="ECO:0000313" key="1">
    <source>
        <dbReference type="EMBL" id="KAF2962730.1"/>
    </source>
</evidence>
<organism evidence="1 2">
    <name type="scientific">Xylaria multiplex</name>
    <dbReference type="NCBI Taxonomy" id="323545"/>
    <lineage>
        <taxon>Eukaryota</taxon>
        <taxon>Fungi</taxon>
        <taxon>Dikarya</taxon>
        <taxon>Ascomycota</taxon>
        <taxon>Pezizomycotina</taxon>
        <taxon>Sordariomycetes</taxon>
        <taxon>Xylariomycetidae</taxon>
        <taxon>Xylariales</taxon>
        <taxon>Xylariaceae</taxon>
        <taxon>Xylaria</taxon>
    </lineage>
</organism>
<sequence length="122" mass="12991">MSTAVLTRTDRQDHITTSVDSFAAQQGAVTPSCQAILRLALCYDSVTFDFSSWTTEHINESTASFALGSRNGSLDIGCYNLSNGNLTYDVHATSLAADSEDPGESAFLLSPFPPARAAHITT</sequence>
<name>A0A7C8MHN8_9PEZI</name>
<dbReference type="OrthoDB" id="4642917at2759"/>
<evidence type="ECO:0000313" key="2">
    <source>
        <dbReference type="Proteomes" id="UP000481858"/>
    </source>
</evidence>
<protein>
    <submittedName>
        <fullName evidence="1">Uncharacterized protein</fullName>
    </submittedName>
</protein>
<comment type="caution">
    <text evidence="1">The sequence shown here is derived from an EMBL/GenBank/DDBJ whole genome shotgun (WGS) entry which is preliminary data.</text>
</comment>